<feature type="region of interest" description="Disordered" evidence="1">
    <location>
        <begin position="101"/>
        <end position="146"/>
    </location>
</feature>
<evidence type="ECO:0000256" key="2">
    <source>
        <dbReference type="SAM" id="SignalP"/>
    </source>
</evidence>
<protein>
    <submittedName>
        <fullName evidence="3">Uncharacterized protein</fullName>
    </submittedName>
</protein>
<evidence type="ECO:0000313" key="3">
    <source>
        <dbReference type="EMBL" id="RKP30118.1"/>
    </source>
</evidence>
<feature type="compositionally biased region" description="Polar residues" evidence="1">
    <location>
        <begin position="101"/>
        <end position="121"/>
    </location>
</feature>
<accession>A0A4P9ZBR5</accession>
<evidence type="ECO:0000256" key="1">
    <source>
        <dbReference type="SAM" id="MobiDB-lite"/>
    </source>
</evidence>
<proteinExistence type="predicted"/>
<reference evidence="4" key="1">
    <citation type="journal article" date="2018" name="Nat. Microbiol.">
        <title>Leveraging single-cell genomics to expand the fungal tree of life.</title>
        <authorList>
            <person name="Ahrendt S.R."/>
            <person name="Quandt C.A."/>
            <person name="Ciobanu D."/>
            <person name="Clum A."/>
            <person name="Salamov A."/>
            <person name="Andreopoulos B."/>
            <person name="Cheng J.F."/>
            <person name="Woyke T."/>
            <person name="Pelin A."/>
            <person name="Henrissat B."/>
            <person name="Reynolds N.K."/>
            <person name="Benny G.L."/>
            <person name="Smith M.E."/>
            <person name="James T.Y."/>
            <person name="Grigoriev I.V."/>
        </authorList>
    </citation>
    <scope>NUCLEOTIDE SEQUENCE [LARGE SCALE GENOMIC DNA]</scope>
    <source>
        <strain evidence="4">Baker2002</strain>
    </source>
</reference>
<sequence>MVPVQALHLLPVVVQTLASTGASQTGSTTGTLVLSSTQKLLSRSTALMSASSKVTSKAGSSSFIPVSAFAKQSAQSGASNVKSSESTLILGIVTINQGTVPSGQSTATGGVNTVGSNADSANTNGVNNGNSNGNIAGPGSFESQSS</sequence>
<keyword evidence="2" id="KW-0732">Signal</keyword>
<gene>
    <name evidence="3" type="ORF">METBISCDRAFT_23634</name>
</gene>
<keyword evidence="4" id="KW-1185">Reference proteome</keyword>
<evidence type="ECO:0000313" key="4">
    <source>
        <dbReference type="Proteomes" id="UP000268321"/>
    </source>
</evidence>
<feature type="chain" id="PRO_5020981061" evidence="2">
    <location>
        <begin position="23"/>
        <end position="146"/>
    </location>
</feature>
<organism evidence="3 4">
    <name type="scientific">Metschnikowia bicuspidata</name>
    <dbReference type="NCBI Taxonomy" id="27322"/>
    <lineage>
        <taxon>Eukaryota</taxon>
        <taxon>Fungi</taxon>
        <taxon>Dikarya</taxon>
        <taxon>Ascomycota</taxon>
        <taxon>Saccharomycotina</taxon>
        <taxon>Pichiomycetes</taxon>
        <taxon>Metschnikowiaceae</taxon>
        <taxon>Metschnikowia</taxon>
    </lineage>
</organism>
<feature type="compositionally biased region" description="Low complexity" evidence="1">
    <location>
        <begin position="122"/>
        <end position="139"/>
    </location>
</feature>
<dbReference type="EMBL" id="ML004466">
    <property type="protein sequence ID" value="RKP30118.1"/>
    <property type="molecule type" value="Genomic_DNA"/>
</dbReference>
<name>A0A4P9ZBR5_9ASCO</name>
<dbReference type="AlphaFoldDB" id="A0A4P9ZBR5"/>
<feature type="signal peptide" evidence="2">
    <location>
        <begin position="1"/>
        <end position="22"/>
    </location>
</feature>
<dbReference type="Proteomes" id="UP000268321">
    <property type="component" value="Unassembled WGS sequence"/>
</dbReference>